<dbReference type="GO" id="GO:0016998">
    <property type="term" value="P:cell wall macromolecule catabolic process"/>
    <property type="evidence" value="ECO:0007669"/>
    <property type="project" value="InterPro"/>
</dbReference>
<name>A0A2W7SBD0_9BACT</name>
<dbReference type="PANTHER" id="PTHR34135:SF2">
    <property type="entry name" value="LYSOZYME"/>
    <property type="match status" value="1"/>
</dbReference>
<proteinExistence type="inferred from homology"/>
<evidence type="ECO:0000313" key="5">
    <source>
        <dbReference type="EMBL" id="PZX64409.1"/>
    </source>
</evidence>
<organism evidence="5 6">
    <name type="scientific">Hydrotalea sandarakina</name>
    <dbReference type="NCBI Taxonomy" id="1004304"/>
    <lineage>
        <taxon>Bacteria</taxon>
        <taxon>Pseudomonadati</taxon>
        <taxon>Bacteroidota</taxon>
        <taxon>Chitinophagia</taxon>
        <taxon>Chitinophagales</taxon>
        <taxon>Chitinophagaceae</taxon>
        <taxon>Hydrotalea</taxon>
    </lineage>
</organism>
<dbReference type="InterPro" id="IPR017853">
    <property type="entry name" value="GH"/>
</dbReference>
<sequence>MGMAKKKKKKSFLWGWIIIGIFMALLLVIVYIWQQNNNKPVPIDFTFDANFGIPIPDNYAIHGIDVSVHQSNVNWGMVKNTRSDKIAIGFVFIKATEGLSSADIQFNKNWQQLAQFGITRGAYHFFLATKNGAQQAQNFIRTVPLQIGDLPPAVDVEELYGVKPAQLKKRLKEYLQTIEDYYKVKPIIYTYASFYESYLGKEFDDYPLWVAHYKTPQQPRIQRPWQFWQHSDEGHITGIKTKVDFDVFNGDSTAFRAMLIQH</sequence>
<evidence type="ECO:0000313" key="6">
    <source>
        <dbReference type="Proteomes" id="UP000249720"/>
    </source>
</evidence>
<feature type="transmembrane region" description="Helical" evidence="4">
    <location>
        <begin position="12"/>
        <end position="33"/>
    </location>
</feature>
<evidence type="ECO:0000256" key="1">
    <source>
        <dbReference type="ARBA" id="ARBA00010646"/>
    </source>
</evidence>
<dbReference type="SUPFAM" id="SSF51445">
    <property type="entry name" value="(Trans)glycosidases"/>
    <property type="match status" value="1"/>
</dbReference>
<keyword evidence="4" id="KW-1133">Transmembrane helix</keyword>
<dbReference type="PROSITE" id="PS51904">
    <property type="entry name" value="GLYCOSYL_HYDROL_F25_2"/>
    <property type="match status" value="1"/>
</dbReference>
<evidence type="ECO:0000256" key="4">
    <source>
        <dbReference type="SAM" id="Phobius"/>
    </source>
</evidence>
<keyword evidence="6" id="KW-1185">Reference proteome</keyword>
<dbReference type="PANTHER" id="PTHR34135">
    <property type="entry name" value="LYSOZYME"/>
    <property type="match status" value="1"/>
</dbReference>
<dbReference type="Gene3D" id="3.20.20.80">
    <property type="entry name" value="Glycosidases"/>
    <property type="match status" value="1"/>
</dbReference>
<dbReference type="Pfam" id="PF01183">
    <property type="entry name" value="Glyco_hydro_25"/>
    <property type="match status" value="1"/>
</dbReference>
<comment type="caution">
    <text evidence="5">The sequence shown here is derived from an EMBL/GenBank/DDBJ whole genome shotgun (WGS) entry which is preliminary data.</text>
</comment>
<dbReference type="EMBL" id="QKZV01000002">
    <property type="protein sequence ID" value="PZX64409.1"/>
    <property type="molecule type" value="Genomic_DNA"/>
</dbReference>
<dbReference type="GO" id="GO:0009253">
    <property type="term" value="P:peptidoglycan catabolic process"/>
    <property type="evidence" value="ECO:0007669"/>
    <property type="project" value="InterPro"/>
</dbReference>
<comment type="similarity">
    <text evidence="1">Belongs to the glycosyl hydrolase 25 family.</text>
</comment>
<dbReference type="InterPro" id="IPR002053">
    <property type="entry name" value="Glyco_hydro_25"/>
</dbReference>
<dbReference type="AlphaFoldDB" id="A0A2W7SBD0"/>
<protein>
    <submittedName>
        <fullName evidence="5">Lysozyme</fullName>
    </submittedName>
</protein>
<evidence type="ECO:0000256" key="3">
    <source>
        <dbReference type="ARBA" id="ARBA00023295"/>
    </source>
</evidence>
<keyword evidence="4" id="KW-0472">Membrane</keyword>
<keyword evidence="3" id="KW-0326">Glycosidase</keyword>
<dbReference type="Proteomes" id="UP000249720">
    <property type="component" value="Unassembled WGS sequence"/>
</dbReference>
<accession>A0A2W7SBD0</accession>
<evidence type="ECO:0000256" key="2">
    <source>
        <dbReference type="ARBA" id="ARBA00022801"/>
    </source>
</evidence>
<dbReference type="InterPro" id="IPR018077">
    <property type="entry name" value="Glyco_hydro_fam25_subgr"/>
</dbReference>
<dbReference type="SMART" id="SM00641">
    <property type="entry name" value="Glyco_25"/>
    <property type="match status" value="1"/>
</dbReference>
<dbReference type="GO" id="GO:0003796">
    <property type="term" value="F:lysozyme activity"/>
    <property type="evidence" value="ECO:0007669"/>
    <property type="project" value="InterPro"/>
</dbReference>
<reference evidence="5 6" key="1">
    <citation type="submission" date="2018-06" db="EMBL/GenBank/DDBJ databases">
        <title>Genomic Encyclopedia of Archaeal and Bacterial Type Strains, Phase II (KMG-II): from individual species to whole genera.</title>
        <authorList>
            <person name="Goeker M."/>
        </authorList>
    </citation>
    <scope>NUCLEOTIDE SEQUENCE [LARGE SCALE GENOMIC DNA]</scope>
    <source>
        <strain evidence="5 6">DSM 23241</strain>
    </source>
</reference>
<keyword evidence="2" id="KW-0378">Hydrolase</keyword>
<dbReference type="GO" id="GO:0016052">
    <property type="term" value="P:carbohydrate catabolic process"/>
    <property type="evidence" value="ECO:0007669"/>
    <property type="project" value="TreeGrafter"/>
</dbReference>
<gene>
    <name evidence="5" type="ORF">LX80_00605</name>
</gene>
<keyword evidence="4" id="KW-0812">Transmembrane</keyword>